<dbReference type="InterPro" id="IPR003918">
    <property type="entry name" value="NADH_UbQ_OxRdtase"/>
</dbReference>
<dbReference type="PANTHER" id="PTHR43507">
    <property type="entry name" value="NADH-UBIQUINONE OXIDOREDUCTASE CHAIN 4"/>
    <property type="match status" value="1"/>
</dbReference>
<dbReference type="GO" id="GO:0015990">
    <property type="term" value="P:electron transport coupled proton transport"/>
    <property type="evidence" value="ECO:0007669"/>
    <property type="project" value="TreeGrafter"/>
</dbReference>
<reference evidence="2" key="1">
    <citation type="submission" date="2019-08" db="EMBL/GenBank/DDBJ databases">
        <authorList>
            <person name="Kucharzyk K."/>
            <person name="Murdoch R.W."/>
            <person name="Higgins S."/>
            <person name="Loffler F."/>
        </authorList>
    </citation>
    <scope>NUCLEOTIDE SEQUENCE</scope>
</reference>
<name>A0A645B4I9_9ZZZZ</name>
<feature type="transmembrane region" description="Helical" evidence="1">
    <location>
        <begin position="78"/>
        <end position="99"/>
    </location>
</feature>
<accession>A0A645B4I9</accession>
<evidence type="ECO:0000256" key="1">
    <source>
        <dbReference type="SAM" id="Phobius"/>
    </source>
</evidence>
<dbReference type="GO" id="GO:0042773">
    <property type="term" value="P:ATP synthesis coupled electron transport"/>
    <property type="evidence" value="ECO:0007669"/>
    <property type="project" value="InterPro"/>
</dbReference>
<keyword evidence="2" id="KW-0560">Oxidoreductase</keyword>
<comment type="caution">
    <text evidence="2">The sequence shown here is derived from an EMBL/GenBank/DDBJ whole genome shotgun (WGS) entry which is preliminary data.</text>
</comment>
<sequence>MLAGMSSLGLPGLAGFIPEFTIFVGAFKVYPVYTLLAITGIVFTALYILRVLATVLFGPKRAEFDSCADASGVELVPLVLLGAALVVFGFFPQLLIGMVNSGMGPAAELLVNLQAAPALLGGVFQ</sequence>
<organism evidence="2">
    <name type="scientific">bioreactor metagenome</name>
    <dbReference type="NCBI Taxonomy" id="1076179"/>
    <lineage>
        <taxon>unclassified sequences</taxon>
        <taxon>metagenomes</taxon>
        <taxon>ecological metagenomes</taxon>
    </lineage>
</organism>
<gene>
    <name evidence="2" type="primary">nuoM_7</name>
    <name evidence="2" type="ORF">SDC9_107178</name>
</gene>
<dbReference type="GO" id="GO:0008137">
    <property type="term" value="F:NADH dehydrogenase (ubiquinone) activity"/>
    <property type="evidence" value="ECO:0007669"/>
    <property type="project" value="InterPro"/>
</dbReference>
<keyword evidence="1" id="KW-0472">Membrane</keyword>
<dbReference type="AlphaFoldDB" id="A0A645B4I9"/>
<proteinExistence type="predicted"/>
<dbReference type="PANTHER" id="PTHR43507:SF1">
    <property type="entry name" value="NADH-UBIQUINONE OXIDOREDUCTASE CHAIN 4"/>
    <property type="match status" value="1"/>
</dbReference>
<keyword evidence="1" id="KW-0812">Transmembrane</keyword>
<keyword evidence="1" id="KW-1133">Transmembrane helix</keyword>
<evidence type="ECO:0000313" key="2">
    <source>
        <dbReference type="EMBL" id="MPM60327.1"/>
    </source>
</evidence>
<dbReference type="GO" id="GO:0003954">
    <property type="term" value="F:NADH dehydrogenase activity"/>
    <property type="evidence" value="ECO:0007669"/>
    <property type="project" value="TreeGrafter"/>
</dbReference>
<dbReference type="EC" id="1.6.5.11" evidence="2"/>
<feature type="transmembrane region" description="Helical" evidence="1">
    <location>
        <begin position="30"/>
        <end position="57"/>
    </location>
</feature>
<dbReference type="GO" id="GO:0048039">
    <property type="term" value="F:ubiquinone binding"/>
    <property type="evidence" value="ECO:0007669"/>
    <property type="project" value="TreeGrafter"/>
</dbReference>
<protein>
    <submittedName>
        <fullName evidence="2">NADH-quinone oxidoreductase subunit M</fullName>
        <ecNumber evidence="2">1.6.5.11</ecNumber>
    </submittedName>
</protein>
<dbReference type="EMBL" id="VSSQ01017742">
    <property type="protein sequence ID" value="MPM60327.1"/>
    <property type="molecule type" value="Genomic_DNA"/>
</dbReference>